<evidence type="ECO:0000259" key="1">
    <source>
        <dbReference type="Pfam" id="PF12728"/>
    </source>
</evidence>
<name>A0A7G7MKI3_9PSEU</name>
<evidence type="ECO:0000313" key="2">
    <source>
        <dbReference type="EMBL" id="QNG53294.1"/>
    </source>
</evidence>
<dbReference type="InterPro" id="IPR009061">
    <property type="entry name" value="DNA-bd_dom_put_sf"/>
</dbReference>
<sequence>MTAPTTSGDIATVAPSPLFYSVPQAAELIGTSAVTLYRAIRDGEFPAMRIRGRLIVPAKAIEAMVDATVAEQGVVDAASWAVVRR</sequence>
<dbReference type="AlphaFoldDB" id="A0A7G7MKI3"/>
<proteinExistence type="predicted"/>
<dbReference type="Pfam" id="PF12728">
    <property type="entry name" value="HTH_17"/>
    <property type="match status" value="1"/>
</dbReference>
<evidence type="ECO:0000313" key="3">
    <source>
        <dbReference type="Proteomes" id="UP000515728"/>
    </source>
</evidence>
<dbReference type="KEGG" id="ppel:H6H00_04665"/>
<gene>
    <name evidence="2" type="ORF">H6H00_04665</name>
</gene>
<dbReference type="Proteomes" id="UP000515728">
    <property type="component" value="Chromosome"/>
</dbReference>
<dbReference type="GO" id="GO:0003677">
    <property type="term" value="F:DNA binding"/>
    <property type="evidence" value="ECO:0007669"/>
    <property type="project" value="InterPro"/>
</dbReference>
<dbReference type="EMBL" id="CP060131">
    <property type="protein sequence ID" value="QNG53294.1"/>
    <property type="molecule type" value="Genomic_DNA"/>
</dbReference>
<reference evidence="2 3" key="1">
    <citation type="submission" date="2020-08" db="EMBL/GenBank/DDBJ databases">
        <authorList>
            <person name="Mo P."/>
        </authorList>
    </citation>
    <scope>NUCLEOTIDE SEQUENCE [LARGE SCALE GENOMIC DNA]</scope>
    <source>
        <strain evidence="2 3">CGMCC 4.1532</strain>
    </source>
</reference>
<accession>A0A7G7MKI3</accession>
<keyword evidence="3" id="KW-1185">Reference proteome</keyword>
<dbReference type="RefSeq" id="WP_185720122.1">
    <property type="nucleotide sequence ID" value="NZ_BAAAWI010000002.1"/>
</dbReference>
<dbReference type="SUPFAM" id="SSF46955">
    <property type="entry name" value="Putative DNA-binding domain"/>
    <property type="match status" value="1"/>
</dbReference>
<feature type="domain" description="Helix-turn-helix" evidence="1">
    <location>
        <begin position="19"/>
        <end position="65"/>
    </location>
</feature>
<dbReference type="NCBIfam" id="TIGR01764">
    <property type="entry name" value="excise"/>
    <property type="match status" value="1"/>
</dbReference>
<dbReference type="InterPro" id="IPR041657">
    <property type="entry name" value="HTH_17"/>
</dbReference>
<organism evidence="2 3">
    <name type="scientific">Pseudonocardia petroleophila</name>
    <dbReference type="NCBI Taxonomy" id="37331"/>
    <lineage>
        <taxon>Bacteria</taxon>
        <taxon>Bacillati</taxon>
        <taxon>Actinomycetota</taxon>
        <taxon>Actinomycetes</taxon>
        <taxon>Pseudonocardiales</taxon>
        <taxon>Pseudonocardiaceae</taxon>
        <taxon>Pseudonocardia</taxon>
    </lineage>
</organism>
<protein>
    <submittedName>
        <fullName evidence="2">Helix-turn-helix domain-containing protein</fullName>
    </submittedName>
</protein>
<dbReference type="InterPro" id="IPR010093">
    <property type="entry name" value="SinI_DNA-bd"/>
</dbReference>